<feature type="compositionally biased region" description="Basic residues" evidence="5">
    <location>
        <begin position="382"/>
        <end position="392"/>
    </location>
</feature>
<feature type="compositionally biased region" description="Basic residues" evidence="5">
    <location>
        <begin position="755"/>
        <end position="769"/>
    </location>
</feature>
<keyword evidence="2 4" id="KW-0863">Zinc-finger</keyword>
<evidence type="ECO:0000256" key="5">
    <source>
        <dbReference type="SAM" id="MobiDB-lite"/>
    </source>
</evidence>
<dbReference type="InterPro" id="IPR028938">
    <property type="entry name" value="Rsf1-like"/>
</dbReference>
<dbReference type="InterPro" id="IPR011011">
    <property type="entry name" value="Znf_FYVE_PHD"/>
</dbReference>
<feature type="compositionally biased region" description="Basic and acidic residues" evidence="5">
    <location>
        <begin position="521"/>
        <end position="538"/>
    </location>
</feature>
<feature type="compositionally biased region" description="Basic and acidic residues" evidence="5">
    <location>
        <begin position="354"/>
        <end position="367"/>
    </location>
</feature>
<dbReference type="InterPro" id="IPR019786">
    <property type="entry name" value="Zinc_finger_PHD-type_CS"/>
</dbReference>
<feature type="compositionally biased region" description="Basic residues" evidence="5">
    <location>
        <begin position="464"/>
        <end position="483"/>
    </location>
</feature>
<dbReference type="OrthoDB" id="10055895at2759"/>
<feature type="compositionally biased region" description="Basic and acidic residues" evidence="5">
    <location>
        <begin position="284"/>
        <end position="293"/>
    </location>
</feature>
<feature type="region of interest" description="Disordered" evidence="5">
    <location>
        <begin position="250"/>
        <end position="321"/>
    </location>
</feature>
<gene>
    <name evidence="7" type="ORF">FBUS_10114</name>
</gene>
<evidence type="ECO:0000256" key="1">
    <source>
        <dbReference type="ARBA" id="ARBA00022723"/>
    </source>
</evidence>
<keyword evidence="1" id="KW-0479">Metal-binding</keyword>
<protein>
    <submittedName>
        <fullName evidence="7">Remodeling and spacing factor 1</fullName>
    </submittedName>
</protein>
<evidence type="ECO:0000313" key="8">
    <source>
        <dbReference type="Proteomes" id="UP000728185"/>
    </source>
</evidence>
<dbReference type="InterPro" id="IPR001965">
    <property type="entry name" value="Znf_PHD"/>
</dbReference>
<dbReference type="GO" id="GO:0042393">
    <property type="term" value="F:histone binding"/>
    <property type="evidence" value="ECO:0007669"/>
    <property type="project" value="TreeGrafter"/>
</dbReference>
<dbReference type="Proteomes" id="UP000728185">
    <property type="component" value="Unassembled WGS sequence"/>
</dbReference>
<dbReference type="InterPro" id="IPR013083">
    <property type="entry name" value="Znf_RING/FYVE/PHD"/>
</dbReference>
<feature type="compositionally biased region" description="Acidic residues" evidence="5">
    <location>
        <begin position="540"/>
        <end position="549"/>
    </location>
</feature>
<dbReference type="SUPFAM" id="SSF57903">
    <property type="entry name" value="FYVE/PHD zinc finger"/>
    <property type="match status" value="1"/>
</dbReference>
<feature type="region of interest" description="Disordered" evidence="5">
    <location>
        <begin position="677"/>
        <end position="1022"/>
    </location>
</feature>
<feature type="compositionally biased region" description="Basic and acidic residues" evidence="5">
    <location>
        <begin position="1009"/>
        <end position="1022"/>
    </location>
</feature>
<feature type="compositionally biased region" description="Basic and acidic residues" evidence="5">
    <location>
        <begin position="503"/>
        <end position="513"/>
    </location>
</feature>
<evidence type="ECO:0000256" key="4">
    <source>
        <dbReference type="PROSITE-ProRule" id="PRU00146"/>
    </source>
</evidence>
<feature type="compositionally biased region" description="Basic and acidic residues" evidence="5">
    <location>
        <begin position="837"/>
        <end position="848"/>
    </location>
</feature>
<name>A0A8E0RUK3_9TREM</name>
<evidence type="ECO:0000259" key="6">
    <source>
        <dbReference type="PROSITE" id="PS50016"/>
    </source>
</evidence>
<dbReference type="PROSITE" id="PS01359">
    <property type="entry name" value="ZF_PHD_1"/>
    <property type="match status" value="1"/>
</dbReference>
<evidence type="ECO:0000313" key="7">
    <source>
        <dbReference type="EMBL" id="KAA0189693.1"/>
    </source>
</evidence>
<dbReference type="GO" id="GO:0045892">
    <property type="term" value="P:negative regulation of DNA-templated transcription"/>
    <property type="evidence" value="ECO:0007669"/>
    <property type="project" value="TreeGrafter"/>
</dbReference>
<accession>A0A8E0RUK3</accession>
<evidence type="ECO:0000256" key="3">
    <source>
        <dbReference type="ARBA" id="ARBA00022833"/>
    </source>
</evidence>
<feature type="domain" description="PHD-type" evidence="6">
    <location>
        <begin position="584"/>
        <end position="634"/>
    </location>
</feature>
<organism evidence="7 8">
    <name type="scientific">Fasciolopsis buskii</name>
    <dbReference type="NCBI Taxonomy" id="27845"/>
    <lineage>
        <taxon>Eukaryota</taxon>
        <taxon>Metazoa</taxon>
        <taxon>Spiralia</taxon>
        <taxon>Lophotrochozoa</taxon>
        <taxon>Platyhelminthes</taxon>
        <taxon>Trematoda</taxon>
        <taxon>Digenea</taxon>
        <taxon>Plagiorchiida</taxon>
        <taxon>Echinostomata</taxon>
        <taxon>Echinostomatoidea</taxon>
        <taxon>Fasciolidae</taxon>
        <taxon>Fasciolopsis</taxon>
    </lineage>
</organism>
<proteinExistence type="predicted"/>
<comment type="caution">
    <text evidence="7">The sequence shown here is derived from an EMBL/GenBank/DDBJ whole genome shotgun (WGS) entry which is preliminary data.</text>
</comment>
<feature type="compositionally biased region" description="Low complexity" evidence="5">
    <location>
        <begin position="850"/>
        <end position="861"/>
    </location>
</feature>
<dbReference type="InterPro" id="IPR019787">
    <property type="entry name" value="Znf_PHD-finger"/>
</dbReference>
<dbReference type="Gene3D" id="3.30.40.10">
    <property type="entry name" value="Zinc/RING finger domain, C3HC4 (zinc finger)"/>
    <property type="match status" value="1"/>
</dbReference>
<dbReference type="SMART" id="SM00249">
    <property type="entry name" value="PHD"/>
    <property type="match status" value="1"/>
</dbReference>
<feature type="region of interest" description="Disordered" evidence="5">
    <location>
        <begin position="432"/>
        <end position="551"/>
    </location>
</feature>
<dbReference type="PANTHER" id="PTHR14296:SF16">
    <property type="entry name" value="REMODELING AND SPACING FACTOR 1"/>
    <property type="match status" value="1"/>
</dbReference>
<keyword evidence="8" id="KW-1185">Reference proteome</keyword>
<dbReference type="CDD" id="cd15543">
    <property type="entry name" value="PHD_RSF1"/>
    <property type="match status" value="1"/>
</dbReference>
<dbReference type="GO" id="GO:0031213">
    <property type="term" value="C:RSF complex"/>
    <property type="evidence" value="ECO:0007669"/>
    <property type="project" value="InterPro"/>
</dbReference>
<dbReference type="PROSITE" id="PS50016">
    <property type="entry name" value="ZF_PHD_2"/>
    <property type="match status" value="1"/>
</dbReference>
<dbReference type="Pfam" id="PF00628">
    <property type="entry name" value="PHD"/>
    <property type="match status" value="1"/>
</dbReference>
<keyword evidence="3" id="KW-0862">Zinc</keyword>
<feature type="compositionally biased region" description="Low complexity" evidence="5">
    <location>
        <begin position="781"/>
        <end position="791"/>
    </location>
</feature>
<dbReference type="EMBL" id="LUCM01007580">
    <property type="protein sequence ID" value="KAA0189693.1"/>
    <property type="molecule type" value="Genomic_DNA"/>
</dbReference>
<feature type="region of interest" description="Disordered" evidence="5">
    <location>
        <begin position="351"/>
        <end position="411"/>
    </location>
</feature>
<evidence type="ECO:0000256" key="2">
    <source>
        <dbReference type="ARBA" id="ARBA00022771"/>
    </source>
</evidence>
<dbReference type="AlphaFoldDB" id="A0A8E0RUK3"/>
<dbReference type="PANTHER" id="PTHR14296">
    <property type="entry name" value="REMODELING AND SPACING FACTOR 1"/>
    <property type="match status" value="1"/>
</dbReference>
<feature type="compositionally biased region" description="Basic residues" evidence="5">
    <location>
        <begin position="978"/>
        <end position="992"/>
    </location>
</feature>
<reference evidence="7" key="1">
    <citation type="submission" date="2019-05" db="EMBL/GenBank/DDBJ databases">
        <title>Annotation for the trematode Fasciolopsis buski.</title>
        <authorList>
            <person name="Choi Y.-J."/>
        </authorList>
    </citation>
    <scope>NUCLEOTIDE SEQUENCE</scope>
    <source>
        <strain evidence="7">HT</strain>
        <tissue evidence="7">Whole worm</tissue>
    </source>
</reference>
<dbReference type="GO" id="GO:0008270">
    <property type="term" value="F:zinc ion binding"/>
    <property type="evidence" value="ECO:0007669"/>
    <property type="project" value="UniProtKB-KW"/>
</dbReference>
<sequence>MHLIHFLSITFPRTPANWKNWETLHIKLLNKLKYRAKPEKWEPVLGRFIFNHAADIDGLPEAAECLVSGVCDRASQLQSTPIHIARPYSPVYYGLGVEVRTRLLLTLLESQFDRNQSFKDKVNLRSAVDLRFRPLGYDVWGRIYWLLKDSEINVLLYREDSEKKAFQLVCRSTEEMRTICTQLENACPASSKLSDILKSGADGVIGAEKAGSVSLSLDTTLQKLVQDGIASTETDSAMHLDPETALVNGKKCSNLDQSPDSDRSPHCVAQNGLKNLYQPNDVSPLREMKKEPYLEQSHGSAKSPEEMLQNSDSSLKTDLGSVKPKLESDKLADSATVVELNSVSCDKIDEDQDDTKVEVKSENRENPSEENLANHIVPAKMKSTKRGRRPKTACHQQVGGSVDESAPTVEVRRSGRVRKPVEFLTIEVPQPKRLRQAAKPTGPLENGLTDQPKKKRCSTMVVTPKKKRKKKRKHKRRHAKKSKSSNPWLNATSSSESDEDDTFERALREHEETIYDSDAADANRNKPDALDWIDKPESDFNPDELDNQSDVDSLTQGRNFARQKRLERMRIEHTTALTSNSYVDETCQVCGKAHDPEWILLCDRCDRGHHAMCLCPPLFVIPEGDWFCPRCQHATLLQALTECADQIDAEQKKQTIWKRMQERLNFVNISMTNILADGDEGEENGRRRRGRPSTQIVYQDSDSSPADQDDDGNATGRDSDKSDSPFLANGSETGSEFGDRRTISRRRSTLNPRVSAKHRVHRAAPRRGPTRWLSESEDESTSASSDVSFESPAPRAARQRPVQYDLGEAFRQLDEALEDDEKYQEEKRRRRSKKSNHKNEVDNPDEHNCSGSPSSGSPTGRSRGKDLSNIMGPDWEEQLDLDRPGRSRKRRVGILSSSSADSDDGKLPIPSSRRKRRGSSDDADDADFQPSGTSEEFSDQSDDEDRDGVDSTSESDTSWLCASRRRKRGTGIKSLQSSRKRPKYSTRRRARPVPRFEQSDNEVSLSDTESSHKDCSRLRPRR</sequence>
<feature type="compositionally biased region" description="Acidic residues" evidence="5">
    <location>
        <begin position="936"/>
        <end position="947"/>
    </location>
</feature>